<dbReference type="GO" id="GO:1901701">
    <property type="term" value="P:cellular response to oxygen-containing compound"/>
    <property type="evidence" value="ECO:0007669"/>
    <property type="project" value="UniProtKB-ARBA"/>
</dbReference>
<evidence type="ECO:0000256" key="16">
    <source>
        <dbReference type="SAM" id="Phobius"/>
    </source>
</evidence>
<keyword evidence="12" id="KW-0393">Immunoglobulin domain</keyword>
<evidence type="ECO:0000256" key="3">
    <source>
        <dbReference type="ARBA" id="ARBA00022692"/>
    </source>
</evidence>
<dbReference type="FunFam" id="2.60.40.10:FF:000338">
    <property type="entry name" value="intercellular adhesion molecule 5"/>
    <property type="match status" value="1"/>
</dbReference>
<dbReference type="PANTHER" id="PTHR13771:SF18">
    <property type="entry name" value="INTERCELLULAR ADHESION MOLECULE 1"/>
    <property type="match status" value="1"/>
</dbReference>
<evidence type="ECO:0000256" key="14">
    <source>
        <dbReference type="ARBA" id="ARBA00038746"/>
    </source>
</evidence>
<dbReference type="PRINTS" id="PR01473">
    <property type="entry name" value="ICAM"/>
</dbReference>
<dbReference type="PANTHER" id="PTHR13771">
    <property type="entry name" value="INTERCELLULAR ADHESION MOLECULE"/>
    <property type="match status" value="1"/>
</dbReference>
<dbReference type="InterPro" id="IPR013783">
    <property type="entry name" value="Ig-like_fold"/>
</dbReference>
<evidence type="ECO:0000259" key="18">
    <source>
        <dbReference type="Pfam" id="PF03921"/>
    </source>
</evidence>
<dbReference type="GO" id="GO:0006955">
    <property type="term" value="P:immune response"/>
    <property type="evidence" value="ECO:0007669"/>
    <property type="project" value="UniProtKB-ARBA"/>
</dbReference>
<evidence type="ECO:0000259" key="19">
    <source>
        <dbReference type="Pfam" id="PF21146"/>
    </source>
</evidence>
<reference evidence="20" key="1">
    <citation type="submission" date="2025-08" db="UniProtKB">
        <authorList>
            <consortium name="Ensembl"/>
        </authorList>
    </citation>
    <scope>IDENTIFICATION</scope>
</reference>
<dbReference type="AlphaFoldDB" id="A0A8C9QTZ7"/>
<comment type="similarity">
    <text evidence="2">Belongs to the immunoglobulin superfamily. ICAM family.</text>
</comment>
<evidence type="ECO:0000313" key="21">
    <source>
        <dbReference type="Proteomes" id="UP000694422"/>
    </source>
</evidence>
<dbReference type="GO" id="GO:0002252">
    <property type="term" value="P:immune effector process"/>
    <property type="evidence" value="ECO:0007669"/>
    <property type="project" value="UniProtKB-ARBA"/>
</dbReference>
<dbReference type="FunFam" id="2.60.40.10:FF:000641">
    <property type="entry name" value="Intercellular adhesion molecule 1"/>
    <property type="match status" value="1"/>
</dbReference>
<evidence type="ECO:0000256" key="10">
    <source>
        <dbReference type="ARBA" id="ARBA00023157"/>
    </source>
</evidence>
<evidence type="ECO:0000256" key="5">
    <source>
        <dbReference type="ARBA" id="ARBA00022737"/>
    </source>
</evidence>
<evidence type="ECO:0000256" key="6">
    <source>
        <dbReference type="ARBA" id="ARBA00022843"/>
    </source>
</evidence>
<evidence type="ECO:0000256" key="9">
    <source>
        <dbReference type="ARBA" id="ARBA00023136"/>
    </source>
</evidence>
<evidence type="ECO:0000256" key="4">
    <source>
        <dbReference type="ARBA" id="ARBA00022729"/>
    </source>
</evidence>
<reference evidence="20" key="2">
    <citation type="submission" date="2025-09" db="UniProtKB">
        <authorList>
            <consortium name="Ensembl"/>
        </authorList>
    </citation>
    <scope>IDENTIFICATION</scope>
</reference>
<keyword evidence="11" id="KW-0325">Glycoprotein</keyword>
<dbReference type="InterPro" id="IPR003988">
    <property type="entry name" value="ICAM"/>
</dbReference>
<dbReference type="FunFam" id="2.60.40.10:FF:000194">
    <property type="entry name" value="Intercellular adhesion molecule 1"/>
    <property type="match status" value="1"/>
</dbReference>
<protein>
    <recommendedName>
        <fullName evidence="15">Intercellular adhesion molecule 1</fullName>
    </recommendedName>
</protein>
<dbReference type="InterPro" id="IPR048679">
    <property type="entry name" value="ICAM1_3_5_D2"/>
</dbReference>
<keyword evidence="8 16" id="KW-1133">Transmembrane helix</keyword>
<keyword evidence="9 16" id="KW-0472">Membrane</keyword>
<evidence type="ECO:0000256" key="13">
    <source>
        <dbReference type="ARBA" id="ARBA00037418"/>
    </source>
</evidence>
<dbReference type="GO" id="GO:0005178">
    <property type="term" value="F:integrin binding"/>
    <property type="evidence" value="ECO:0007669"/>
    <property type="project" value="InterPro"/>
</dbReference>
<evidence type="ECO:0000256" key="15">
    <source>
        <dbReference type="ARBA" id="ARBA00040566"/>
    </source>
</evidence>
<keyword evidence="5" id="KW-0677">Repeat</keyword>
<dbReference type="InterPro" id="IPR003987">
    <property type="entry name" value="ICAM_VCAM_N"/>
</dbReference>
<comment type="function">
    <text evidence="13">ICAM proteins are ligands for the leukocyte adhesion protein LFA-1 (integrin alpha-L/beta-2). During leukocyte trans-endothelial migration, ICAM1 engagement promotes the assembly of endothelial apical cups through ARHGEF26/SGEF and RHOG activation.</text>
</comment>
<dbReference type="Ensembl" id="ENSSDAT00000029851.1">
    <property type="protein sequence ID" value="ENSSDAP00000026119.1"/>
    <property type="gene ID" value="ENSSDAG00000023677.1"/>
</dbReference>
<dbReference type="PRINTS" id="PR01472">
    <property type="entry name" value="ICAMVCAM1"/>
</dbReference>
<evidence type="ECO:0000256" key="2">
    <source>
        <dbReference type="ARBA" id="ARBA00005925"/>
    </source>
</evidence>
<keyword evidence="10" id="KW-1015">Disulfide bond</keyword>
<organism evidence="20 21">
    <name type="scientific">Spermophilus dauricus</name>
    <name type="common">Daurian ground squirrel</name>
    <dbReference type="NCBI Taxonomy" id="99837"/>
    <lineage>
        <taxon>Eukaryota</taxon>
        <taxon>Metazoa</taxon>
        <taxon>Chordata</taxon>
        <taxon>Craniata</taxon>
        <taxon>Vertebrata</taxon>
        <taxon>Euteleostomi</taxon>
        <taxon>Mammalia</taxon>
        <taxon>Eutheria</taxon>
        <taxon>Euarchontoglires</taxon>
        <taxon>Glires</taxon>
        <taxon>Rodentia</taxon>
        <taxon>Sciuromorpha</taxon>
        <taxon>Sciuridae</taxon>
        <taxon>Xerinae</taxon>
        <taxon>Marmotini</taxon>
        <taxon>Spermophilus</taxon>
    </lineage>
</organism>
<dbReference type="GO" id="GO:0005886">
    <property type="term" value="C:plasma membrane"/>
    <property type="evidence" value="ECO:0007669"/>
    <property type="project" value="TreeGrafter"/>
</dbReference>
<dbReference type="Pfam" id="PF21146">
    <property type="entry name" value="ICAM1_3_5_D2"/>
    <property type="match status" value="1"/>
</dbReference>
<evidence type="ECO:0000256" key="1">
    <source>
        <dbReference type="ARBA" id="ARBA00004479"/>
    </source>
</evidence>
<evidence type="ECO:0000313" key="20">
    <source>
        <dbReference type="Ensembl" id="ENSSDAP00000026119.1"/>
    </source>
</evidence>
<evidence type="ECO:0000256" key="11">
    <source>
        <dbReference type="ARBA" id="ARBA00023180"/>
    </source>
</evidence>
<keyword evidence="3 16" id="KW-0812">Transmembrane</keyword>
<dbReference type="InterPro" id="IPR036179">
    <property type="entry name" value="Ig-like_dom_sf"/>
</dbReference>
<keyword evidence="7" id="KW-0130">Cell adhesion</keyword>
<feature type="domain" description="Intercellular adhesion molecule N-terminal" evidence="18">
    <location>
        <begin position="25"/>
        <end position="113"/>
    </location>
</feature>
<keyword evidence="4 17" id="KW-0732">Signal</keyword>
<comment type="subcellular location">
    <subcellularLocation>
        <location evidence="1">Membrane</location>
        <topology evidence="1">Single-pass type I membrane protein</topology>
    </subcellularLocation>
</comment>
<dbReference type="InterPro" id="IPR013768">
    <property type="entry name" value="ICAM_N"/>
</dbReference>
<dbReference type="GO" id="GO:0007159">
    <property type="term" value="P:leukocyte cell-cell adhesion"/>
    <property type="evidence" value="ECO:0007669"/>
    <property type="project" value="UniProtKB-ARBA"/>
</dbReference>
<proteinExistence type="inferred from homology"/>
<keyword evidence="6" id="KW-0832">Ubl conjugation</keyword>
<feature type="transmembrane region" description="Helical" evidence="16">
    <location>
        <begin position="468"/>
        <end position="490"/>
    </location>
</feature>
<dbReference type="Gene3D" id="2.60.40.10">
    <property type="entry name" value="Immunoglobulins"/>
    <property type="match status" value="5"/>
</dbReference>
<name>A0A8C9QTZ7_SPEDA</name>
<feature type="signal peptide" evidence="17">
    <location>
        <begin position="1"/>
        <end position="29"/>
    </location>
</feature>
<dbReference type="FunFam" id="2.60.40.10:FF:000459">
    <property type="entry name" value="Intercellular adhesion molecule 1"/>
    <property type="match status" value="1"/>
</dbReference>
<sequence length="519" mass="56906">IFPSSPFPLLPGLQLLCLRAFALPGDAQASVFPTEATLPRGGSVLVNCSSTCEEEAFLGLETPLTKEELDRGHNWKVFELSDVEEDSKPMCFSNCGSSQTLAPISITVYRLPEHMELLPLPPWQPVGENLTLKCQVKGGAPRAQLTLVLLRGKEELSRQPAVGEPAEGTATVLAGRGDYGANFTCRAELDLRSQGLGFFQNTSAPRQLRTFVLPMTSPQLETPRILEVGTSEKVVCSMDGLFPASEARVHLALGDHRLNTTVTYNEDSLSATAWVEGTAENKGDHLLVCAIMLGNQSQESWRNLIVYSFPAPNLTLSEQEVSEGTQVEVACEASVGLRVRLSNFSHHFIDGRHFSCSAALEVAGQVLYKNQTKELRVLYGPRLDESDCLGNWTWPEETNQNLSCQARGNPLPWLTCLRETDRAPLPIGDLRPVKKQYEGTYLCKAESPRGTVTRKVFLTVLSESGKNVLIIVLLTAGAILGAVVLAIYLYNRQRKIKIYKLLKAQEAAAMKLKTQATPP</sequence>
<dbReference type="Pfam" id="PF03921">
    <property type="entry name" value="ICAM_N"/>
    <property type="match status" value="1"/>
</dbReference>
<feature type="domain" description="Intercellular adhesion molecule 1/3/5 D2" evidence="19">
    <location>
        <begin position="218"/>
        <end position="307"/>
    </location>
</feature>
<comment type="subunit">
    <text evidence="14">Homodimer. Interacts with MUC1 and promotes cell aggregation in epithelial cells. Interacts with ARHGEF26/SGEF. Interacts (on T cell side) with CD81, CD247 and CD9 at immunological synapses between antigen-presenting cells and T cells.</text>
</comment>
<dbReference type="Proteomes" id="UP000694422">
    <property type="component" value="Unplaced"/>
</dbReference>
<dbReference type="GO" id="GO:0050900">
    <property type="term" value="P:leukocyte migration"/>
    <property type="evidence" value="ECO:0007669"/>
    <property type="project" value="UniProtKB-ARBA"/>
</dbReference>
<evidence type="ECO:0000256" key="12">
    <source>
        <dbReference type="ARBA" id="ARBA00023319"/>
    </source>
</evidence>
<dbReference type="SUPFAM" id="SSF48726">
    <property type="entry name" value="Immunoglobulin"/>
    <property type="match status" value="4"/>
</dbReference>
<dbReference type="InterPro" id="IPR047012">
    <property type="entry name" value="ICAM_VCAM"/>
</dbReference>
<evidence type="ECO:0000256" key="7">
    <source>
        <dbReference type="ARBA" id="ARBA00022889"/>
    </source>
</evidence>
<keyword evidence="21" id="KW-1185">Reference proteome</keyword>
<accession>A0A8C9QTZ7</accession>
<feature type="chain" id="PRO_5034281802" description="Intercellular adhesion molecule 1" evidence="17">
    <location>
        <begin position="30"/>
        <end position="519"/>
    </location>
</feature>
<evidence type="ECO:0000256" key="8">
    <source>
        <dbReference type="ARBA" id="ARBA00022989"/>
    </source>
</evidence>
<evidence type="ECO:0000256" key="17">
    <source>
        <dbReference type="SAM" id="SignalP"/>
    </source>
</evidence>